<feature type="transmembrane region" description="Helical" evidence="14">
    <location>
        <begin position="396"/>
        <end position="416"/>
    </location>
</feature>
<keyword evidence="11" id="KW-0325">Glycoprotein</keyword>
<evidence type="ECO:0000256" key="3">
    <source>
        <dbReference type="ARBA" id="ARBA00022448"/>
    </source>
</evidence>
<organism evidence="15 16">
    <name type="scientific">Artemia franciscana</name>
    <name type="common">Brine shrimp</name>
    <name type="synonym">Artemia sanfranciscana</name>
    <dbReference type="NCBI Taxonomy" id="6661"/>
    <lineage>
        <taxon>Eukaryota</taxon>
        <taxon>Metazoa</taxon>
        <taxon>Ecdysozoa</taxon>
        <taxon>Arthropoda</taxon>
        <taxon>Crustacea</taxon>
        <taxon>Branchiopoda</taxon>
        <taxon>Anostraca</taxon>
        <taxon>Artemiidae</taxon>
        <taxon>Artemia</taxon>
    </lineage>
</organism>
<evidence type="ECO:0000313" key="16">
    <source>
        <dbReference type="Proteomes" id="UP001187531"/>
    </source>
</evidence>
<keyword evidence="8" id="KW-0915">Sodium</keyword>
<keyword evidence="4 14" id="KW-0812">Transmembrane</keyword>
<keyword evidence="5" id="KW-0769">Symport</keyword>
<evidence type="ECO:0000256" key="8">
    <source>
        <dbReference type="ARBA" id="ARBA00023053"/>
    </source>
</evidence>
<dbReference type="InterPro" id="IPR038377">
    <property type="entry name" value="Na/Glc_symporter_sf"/>
</dbReference>
<dbReference type="Proteomes" id="UP001187531">
    <property type="component" value="Unassembled WGS sequence"/>
</dbReference>
<evidence type="ECO:0000256" key="14">
    <source>
        <dbReference type="SAM" id="Phobius"/>
    </source>
</evidence>
<comment type="similarity">
    <text evidence="2 13">Belongs to the sodium:solute symporter (SSF) (TC 2.A.21) family.</text>
</comment>
<feature type="transmembrane region" description="Helical" evidence="14">
    <location>
        <begin position="79"/>
        <end position="101"/>
    </location>
</feature>
<keyword evidence="12" id="KW-0739">Sodium transport</keyword>
<evidence type="ECO:0000313" key="15">
    <source>
        <dbReference type="EMBL" id="KAK2717550.1"/>
    </source>
</evidence>
<evidence type="ECO:0000256" key="2">
    <source>
        <dbReference type="ARBA" id="ARBA00006434"/>
    </source>
</evidence>
<keyword evidence="6" id="KW-0530">Neurotransmitter biosynthesis</keyword>
<feature type="transmembrane region" description="Helical" evidence="14">
    <location>
        <begin position="464"/>
        <end position="489"/>
    </location>
</feature>
<evidence type="ECO:0000256" key="7">
    <source>
        <dbReference type="ARBA" id="ARBA00022989"/>
    </source>
</evidence>
<evidence type="ECO:0000256" key="11">
    <source>
        <dbReference type="ARBA" id="ARBA00023180"/>
    </source>
</evidence>
<accession>A0AA88HT87</accession>
<dbReference type="PANTHER" id="PTHR45897">
    <property type="entry name" value="HIGH-AFFINITY CHOLINE TRANSPORTER 1"/>
    <property type="match status" value="1"/>
</dbReference>
<feature type="transmembrane region" description="Helical" evidence="14">
    <location>
        <begin position="367"/>
        <end position="390"/>
    </location>
</feature>
<dbReference type="Pfam" id="PF00474">
    <property type="entry name" value="SSF"/>
    <property type="match status" value="1"/>
</dbReference>
<feature type="transmembrane region" description="Helical" evidence="14">
    <location>
        <begin position="267"/>
        <end position="287"/>
    </location>
</feature>
<evidence type="ECO:0000256" key="6">
    <source>
        <dbReference type="ARBA" id="ARBA00022979"/>
    </source>
</evidence>
<protein>
    <recommendedName>
        <fullName evidence="17">High-affinity choline transporter 1</fullName>
    </recommendedName>
</protein>
<dbReference type="GO" id="GO:0005307">
    <property type="term" value="F:choline:sodium symporter activity"/>
    <property type="evidence" value="ECO:0007669"/>
    <property type="project" value="TreeGrafter"/>
</dbReference>
<name>A0AA88HT87_ARTSF</name>
<evidence type="ECO:0008006" key="17">
    <source>
        <dbReference type="Google" id="ProtNLM"/>
    </source>
</evidence>
<feature type="transmembrane region" description="Helical" evidence="14">
    <location>
        <begin position="48"/>
        <end position="67"/>
    </location>
</feature>
<comment type="subcellular location">
    <subcellularLocation>
        <location evidence="1">Membrane</location>
        <topology evidence="1">Multi-pass membrane protein</topology>
    </subcellularLocation>
</comment>
<keyword evidence="7 14" id="KW-1133">Transmembrane helix</keyword>
<evidence type="ECO:0000256" key="12">
    <source>
        <dbReference type="ARBA" id="ARBA00023201"/>
    </source>
</evidence>
<dbReference type="Gene3D" id="1.20.1730.10">
    <property type="entry name" value="Sodium/glucose cotransporter"/>
    <property type="match status" value="1"/>
</dbReference>
<keyword evidence="9" id="KW-0406">Ion transport</keyword>
<dbReference type="GO" id="GO:0008292">
    <property type="term" value="P:acetylcholine biosynthetic process"/>
    <property type="evidence" value="ECO:0007669"/>
    <property type="project" value="TreeGrafter"/>
</dbReference>
<dbReference type="EMBL" id="JAVRJZ010000010">
    <property type="protein sequence ID" value="KAK2717550.1"/>
    <property type="molecule type" value="Genomic_DNA"/>
</dbReference>
<evidence type="ECO:0000256" key="9">
    <source>
        <dbReference type="ARBA" id="ARBA00023065"/>
    </source>
</evidence>
<dbReference type="InterPro" id="IPR001734">
    <property type="entry name" value="Na/solute_symporter"/>
</dbReference>
<feature type="transmembrane region" description="Helical" evidence="14">
    <location>
        <begin position="127"/>
        <end position="155"/>
    </location>
</feature>
<gene>
    <name evidence="15" type="ORF">QYM36_006363</name>
</gene>
<keyword evidence="3" id="KW-0813">Transport</keyword>
<dbReference type="AlphaFoldDB" id="A0AA88HT87"/>
<evidence type="ECO:0000256" key="10">
    <source>
        <dbReference type="ARBA" id="ARBA00023136"/>
    </source>
</evidence>
<evidence type="ECO:0000256" key="13">
    <source>
        <dbReference type="RuleBase" id="RU362091"/>
    </source>
</evidence>
<dbReference type="CDD" id="cd11474">
    <property type="entry name" value="SLC5sbd_CHT"/>
    <property type="match status" value="1"/>
</dbReference>
<dbReference type="PROSITE" id="PS50283">
    <property type="entry name" value="NA_SOLUT_SYMP_3"/>
    <property type="match status" value="1"/>
</dbReference>
<keyword evidence="10 14" id="KW-0472">Membrane</keyword>
<feature type="transmembrane region" description="Helical" evidence="14">
    <location>
        <begin position="322"/>
        <end position="346"/>
    </location>
</feature>
<feature type="transmembrane region" description="Helical" evidence="14">
    <location>
        <begin position="187"/>
        <end position="205"/>
    </location>
</feature>
<feature type="transmembrane region" description="Helical" evidence="14">
    <location>
        <begin position="161"/>
        <end position="180"/>
    </location>
</feature>
<proteinExistence type="inferred from homology"/>
<feature type="transmembrane region" description="Helical" evidence="14">
    <location>
        <begin position="428"/>
        <end position="452"/>
    </location>
</feature>
<feature type="transmembrane region" description="Helical" evidence="14">
    <location>
        <begin position="6"/>
        <end position="27"/>
    </location>
</feature>
<reference evidence="15" key="1">
    <citation type="submission" date="2023-07" db="EMBL/GenBank/DDBJ databases">
        <title>Chromosome-level genome assembly of Artemia franciscana.</title>
        <authorList>
            <person name="Jo E."/>
        </authorList>
    </citation>
    <scope>NUCLEOTIDE SEQUENCE</scope>
    <source>
        <tissue evidence="15">Whole body</tissue>
    </source>
</reference>
<evidence type="ECO:0000256" key="4">
    <source>
        <dbReference type="ARBA" id="ARBA00022692"/>
    </source>
</evidence>
<keyword evidence="16" id="KW-1185">Reference proteome</keyword>
<dbReference type="GO" id="GO:0005886">
    <property type="term" value="C:plasma membrane"/>
    <property type="evidence" value="ECO:0007669"/>
    <property type="project" value="TreeGrafter"/>
</dbReference>
<dbReference type="PANTHER" id="PTHR45897:SF4">
    <property type="entry name" value="HIGH-AFFINITY CHOLINE TRANSPORTER 1"/>
    <property type="match status" value="1"/>
</dbReference>
<comment type="caution">
    <text evidence="15">The sequence shown here is derived from an EMBL/GenBank/DDBJ whole genome shotgun (WGS) entry which is preliminary data.</text>
</comment>
<sequence>MNWTGLICIGIFYLMVLGVGIFAGFVQRRKLKDSVESQADVVLLAKRDLGLFVGILTMTATWVAGAYINGTVEAIFSQGIVWCLPPIGYSLALIVGGILFAKPLREKGYVTMLDPLQDKYGRRMGGLLFIPALASEIFWIGATLSALGTTLAVIVDIDINLAIVVSSCITLTYVLFGGLYSVAYTDVIQLLCVVLGLVVAVPFAWTNPSVGNLHPSETDWIGTIETPDIGIYVESLLLLIFGGIPWQGYFQRVLSTRSPNDARTLSLVGGCLCLLVGTPCILLGIVAKGADWEMAGYPGNFTTPDEVKSILPIVLQYLTPEWVSLLGLGAVSAAIMSSADSGVLSSSTMFAQNIFKNLLFQKASDKAVVRATWCSIVVVTIISTLMAMSVTTLLGMSYLCADFVYVILFPQLLLVVHFEKHCNTYGAFLAFLLGLLLRILGGEPLIGLPAIIQYPYFSDGVQRFPFRTMAVLLSIFLQVTVSKITNWLFIVKKIPRKFDIFNEFPDSSSNSLDMLTMRKDQA</sequence>
<feature type="transmembrane region" description="Helical" evidence="14">
    <location>
        <begin position="229"/>
        <end position="246"/>
    </location>
</feature>
<evidence type="ECO:0000256" key="5">
    <source>
        <dbReference type="ARBA" id="ARBA00022847"/>
    </source>
</evidence>
<dbReference type="InterPro" id="IPR052244">
    <property type="entry name" value="Choline_transporter"/>
</dbReference>
<evidence type="ECO:0000256" key="1">
    <source>
        <dbReference type="ARBA" id="ARBA00004141"/>
    </source>
</evidence>